<keyword evidence="9" id="KW-1185">Reference proteome</keyword>
<feature type="transmembrane region" description="Helical" evidence="6">
    <location>
        <begin position="127"/>
        <end position="154"/>
    </location>
</feature>
<feature type="transmembrane region" description="Helical" evidence="6">
    <location>
        <begin position="235"/>
        <end position="255"/>
    </location>
</feature>
<feature type="transmembrane region" description="Helical" evidence="6">
    <location>
        <begin position="160"/>
        <end position="178"/>
    </location>
</feature>
<evidence type="ECO:0000256" key="6">
    <source>
        <dbReference type="SAM" id="Phobius"/>
    </source>
</evidence>
<dbReference type="OrthoDB" id="9810111at2"/>
<dbReference type="SUPFAM" id="SSF103473">
    <property type="entry name" value="MFS general substrate transporter"/>
    <property type="match status" value="1"/>
</dbReference>
<dbReference type="InterPro" id="IPR050189">
    <property type="entry name" value="MFS_Efflux_Transporters"/>
</dbReference>
<evidence type="ECO:0000256" key="4">
    <source>
        <dbReference type="ARBA" id="ARBA00022989"/>
    </source>
</evidence>
<accession>K2LJU5</accession>
<comment type="subcellular location">
    <subcellularLocation>
        <location evidence="1">Cell membrane</location>
        <topology evidence="1">Multi-pass membrane protein</topology>
    </subcellularLocation>
</comment>
<evidence type="ECO:0000313" key="9">
    <source>
        <dbReference type="Proteomes" id="UP000006786"/>
    </source>
</evidence>
<feature type="transmembrane region" description="Helical" evidence="6">
    <location>
        <begin position="332"/>
        <end position="353"/>
    </location>
</feature>
<dbReference type="GO" id="GO:0005886">
    <property type="term" value="C:plasma membrane"/>
    <property type="evidence" value="ECO:0007669"/>
    <property type="project" value="UniProtKB-SubCell"/>
</dbReference>
<dbReference type="GO" id="GO:0022857">
    <property type="term" value="F:transmembrane transporter activity"/>
    <property type="evidence" value="ECO:0007669"/>
    <property type="project" value="InterPro"/>
</dbReference>
<evidence type="ECO:0000259" key="7">
    <source>
        <dbReference type="PROSITE" id="PS50850"/>
    </source>
</evidence>
<feature type="transmembrane region" description="Helical" evidence="6">
    <location>
        <begin position="359"/>
        <end position="379"/>
    </location>
</feature>
<dbReference type="PROSITE" id="PS50850">
    <property type="entry name" value="MFS"/>
    <property type="match status" value="1"/>
</dbReference>
<feature type="transmembrane region" description="Helical" evidence="6">
    <location>
        <begin position="267"/>
        <end position="287"/>
    </location>
</feature>
<keyword evidence="3 6" id="KW-0812">Transmembrane</keyword>
<dbReference type="PANTHER" id="PTHR43124:SF10">
    <property type="entry name" value="PURINE EFFLUX PUMP PBUE"/>
    <property type="match status" value="1"/>
</dbReference>
<feature type="domain" description="Major facilitator superfamily (MFS) profile" evidence="7">
    <location>
        <begin position="4"/>
        <end position="385"/>
    </location>
</feature>
<evidence type="ECO:0000256" key="5">
    <source>
        <dbReference type="ARBA" id="ARBA00023136"/>
    </source>
</evidence>
<dbReference type="InterPro" id="IPR011701">
    <property type="entry name" value="MFS"/>
</dbReference>
<feature type="transmembrane region" description="Helical" evidence="6">
    <location>
        <begin position="39"/>
        <end position="58"/>
    </location>
</feature>
<organism evidence="8 9">
    <name type="scientific">Nitratireductor pacificus pht-3B</name>
    <dbReference type="NCBI Taxonomy" id="391937"/>
    <lineage>
        <taxon>Bacteria</taxon>
        <taxon>Pseudomonadati</taxon>
        <taxon>Pseudomonadota</taxon>
        <taxon>Alphaproteobacteria</taxon>
        <taxon>Hyphomicrobiales</taxon>
        <taxon>Phyllobacteriaceae</taxon>
        <taxon>Nitratireductor</taxon>
    </lineage>
</organism>
<reference evidence="8 9" key="1">
    <citation type="journal article" date="2012" name="J. Bacteriol.">
        <title>Genome Sequence of Nitratireductor pacificus Type Strain pht-3B.</title>
        <authorList>
            <person name="Lai Q."/>
            <person name="Li G."/>
            <person name="Shao Z."/>
        </authorList>
    </citation>
    <scope>NUCLEOTIDE SEQUENCE [LARGE SCALE GENOMIC DNA]</scope>
    <source>
        <strain evidence="9">pht-3B</strain>
    </source>
</reference>
<proteinExistence type="predicted"/>
<keyword evidence="4 6" id="KW-1133">Transmembrane helix</keyword>
<gene>
    <name evidence="8" type="ORF">NA2_15072</name>
</gene>
<evidence type="ECO:0000313" key="8">
    <source>
        <dbReference type="EMBL" id="EKF18014.1"/>
    </source>
</evidence>
<protein>
    <submittedName>
        <fullName evidence="8">Major facilitator superfamily protein</fullName>
    </submittedName>
</protein>
<feature type="transmembrane region" description="Helical" evidence="6">
    <location>
        <begin position="98"/>
        <end position="120"/>
    </location>
</feature>
<evidence type="ECO:0000256" key="1">
    <source>
        <dbReference type="ARBA" id="ARBA00004651"/>
    </source>
</evidence>
<dbReference type="InterPro" id="IPR036259">
    <property type="entry name" value="MFS_trans_sf"/>
</dbReference>
<dbReference type="AlphaFoldDB" id="K2LJU5"/>
<feature type="transmembrane region" description="Helical" evidence="6">
    <location>
        <begin position="293"/>
        <end position="312"/>
    </location>
</feature>
<comment type="caution">
    <text evidence="8">The sequence shown here is derived from an EMBL/GenBank/DDBJ whole genome shotgun (WGS) entry which is preliminary data.</text>
</comment>
<evidence type="ECO:0000256" key="2">
    <source>
        <dbReference type="ARBA" id="ARBA00022475"/>
    </source>
</evidence>
<dbReference type="InterPro" id="IPR020846">
    <property type="entry name" value="MFS_dom"/>
</dbReference>
<dbReference type="PATRIC" id="fig|391937.3.peg.3099"/>
<dbReference type="RefSeq" id="WP_008597874.1">
    <property type="nucleotide sequence ID" value="NZ_AMRM01000017.1"/>
</dbReference>
<sequence>MDRRLFLLALGAFAVSTVAFVFAGLLPLVAVDTGVTVAQAGYLISAYSFAYAIGTPILSALTGAMDRRRVIALALALFVLGNLAAAFSGGFLPLFGAQVVIGVAGGLFAATAQAAAVTLAGPERRAAAIAVVVGGTTFAVAFGAPAGSLLAHLVGWRGTFLGLAAVGTACAAALWLRLPRDMTGSHATLGERLMVIRRPGILPSVTITLLYLTGGFTVIAYLGPIVIDGVGLAPHYLPAILLTYGVGAILGNYASGRLADRLGATRVVVCSMLMASLFALLLSGIMLFVPARIAGPLLIVAMVPWGFVGWTFPPAQASRLVGFAPDAAPLSLALNASAIYFGIALGTLVGGRVLEFSDVSGLGAVGAVFPLLALLLLYLSRRPARRAVPAAL</sequence>
<keyword evidence="5 6" id="KW-0472">Membrane</keyword>
<evidence type="ECO:0000256" key="3">
    <source>
        <dbReference type="ARBA" id="ARBA00022692"/>
    </source>
</evidence>
<dbReference type="Pfam" id="PF07690">
    <property type="entry name" value="MFS_1"/>
    <property type="match status" value="1"/>
</dbReference>
<dbReference type="eggNOG" id="COG2814">
    <property type="taxonomic scope" value="Bacteria"/>
</dbReference>
<dbReference type="STRING" id="391937.NA2_15072"/>
<dbReference type="Gene3D" id="1.20.1250.20">
    <property type="entry name" value="MFS general substrate transporter like domains"/>
    <property type="match status" value="1"/>
</dbReference>
<dbReference type="EMBL" id="AMRM01000017">
    <property type="protein sequence ID" value="EKF18014.1"/>
    <property type="molecule type" value="Genomic_DNA"/>
</dbReference>
<feature type="transmembrane region" description="Helical" evidence="6">
    <location>
        <begin position="199"/>
        <end position="223"/>
    </location>
</feature>
<dbReference type="PANTHER" id="PTHR43124">
    <property type="entry name" value="PURINE EFFLUX PUMP PBUE"/>
    <property type="match status" value="1"/>
</dbReference>
<keyword evidence="2" id="KW-1003">Cell membrane</keyword>
<name>K2LJU5_9HYPH</name>
<feature type="transmembrane region" description="Helical" evidence="6">
    <location>
        <begin position="70"/>
        <end position="92"/>
    </location>
</feature>
<dbReference type="Proteomes" id="UP000006786">
    <property type="component" value="Unassembled WGS sequence"/>
</dbReference>
<dbReference type="CDD" id="cd17324">
    <property type="entry name" value="MFS_NepI_like"/>
    <property type="match status" value="1"/>
</dbReference>